<proteinExistence type="predicted"/>
<sequence>MGSKLIGADTNPCYLGFPFDLYGVSSSSHGGGAREQRALGVAVARLRLAVGAGGRRARASHAAAQPPAQHRAPKRPERLRGTGPLTAPTPCNNISAHRYTHATLYSTHGLSSPLTSSTALRHNRLTSLATVCRHTLPKESQCARGLGRRVRALFRHYHNANIVVSRIR</sequence>
<feature type="compositionally biased region" description="Low complexity" evidence="1">
    <location>
        <begin position="60"/>
        <end position="70"/>
    </location>
</feature>
<keyword evidence="3" id="KW-1185">Reference proteome</keyword>
<dbReference type="AlphaFoldDB" id="A0A194QAA0"/>
<gene>
    <name evidence="2" type="ORF">RR46_05134</name>
</gene>
<name>A0A194QAA0_PAPXU</name>
<feature type="region of interest" description="Disordered" evidence="1">
    <location>
        <begin position="56"/>
        <end position="92"/>
    </location>
</feature>
<protein>
    <submittedName>
        <fullName evidence="2">Uncharacterized protein</fullName>
    </submittedName>
</protein>
<accession>A0A194QAA0</accession>
<evidence type="ECO:0000313" key="2">
    <source>
        <dbReference type="EMBL" id="KPJ01925.1"/>
    </source>
</evidence>
<evidence type="ECO:0000313" key="3">
    <source>
        <dbReference type="Proteomes" id="UP000053268"/>
    </source>
</evidence>
<evidence type="ECO:0000256" key="1">
    <source>
        <dbReference type="SAM" id="MobiDB-lite"/>
    </source>
</evidence>
<reference evidence="2 3" key="1">
    <citation type="journal article" date="2015" name="Nat. Commun.">
        <title>Outbred genome sequencing and CRISPR/Cas9 gene editing in butterflies.</title>
        <authorList>
            <person name="Li X."/>
            <person name="Fan D."/>
            <person name="Zhang W."/>
            <person name="Liu G."/>
            <person name="Zhang L."/>
            <person name="Zhao L."/>
            <person name="Fang X."/>
            <person name="Chen L."/>
            <person name="Dong Y."/>
            <person name="Chen Y."/>
            <person name="Ding Y."/>
            <person name="Zhao R."/>
            <person name="Feng M."/>
            <person name="Zhu Y."/>
            <person name="Feng Y."/>
            <person name="Jiang X."/>
            <person name="Zhu D."/>
            <person name="Xiang H."/>
            <person name="Feng X."/>
            <person name="Li S."/>
            <person name="Wang J."/>
            <person name="Zhang G."/>
            <person name="Kronforst M.R."/>
            <person name="Wang W."/>
        </authorList>
    </citation>
    <scope>NUCLEOTIDE SEQUENCE [LARGE SCALE GENOMIC DNA]</scope>
    <source>
        <strain evidence="2">Ya'a_city_454_Px</strain>
        <tissue evidence="2">Whole body</tissue>
    </source>
</reference>
<organism evidence="2 3">
    <name type="scientific">Papilio xuthus</name>
    <name type="common">Asian swallowtail butterfly</name>
    <dbReference type="NCBI Taxonomy" id="66420"/>
    <lineage>
        <taxon>Eukaryota</taxon>
        <taxon>Metazoa</taxon>
        <taxon>Ecdysozoa</taxon>
        <taxon>Arthropoda</taxon>
        <taxon>Hexapoda</taxon>
        <taxon>Insecta</taxon>
        <taxon>Pterygota</taxon>
        <taxon>Neoptera</taxon>
        <taxon>Endopterygota</taxon>
        <taxon>Lepidoptera</taxon>
        <taxon>Glossata</taxon>
        <taxon>Ditrysia</taxon>
        <taxon>Papilionoidea</taxon>
        <taxon>Papilionidae</taxon>
        <taxon>Papilioninae</taxon>
        <taxon>Papilio</taxon>
    </lineage>
</organism>
<dbReference type="Proteomes" id="UP000053268">
    <property type="component" value="Unassembled WGS sequence"/>
</dbReference>
<dbReference type="EMBL" id="KQ459299">
    <property type="protein sequence ID" value="KPJ01925.1"/>
    <property type="molecule type" value="Genomic_DNA"/>
</dbReference>